<gene>
    <name evidence="1" type="ORF">CPTSasha_56</name>
</gene>
<evidence type="ECO:0000313" key="1">
    <source>
        <dbReference type="EMBL" id="APU92812.1"/>
    </source>
</evidence>
<sequence>MKKLILFFVMSVLLLNISACTTNELPKQKPVYQAALVQKCQTENLPRLNGLTGTDSTDVNDAWLDIYFKCATIHNGLVDSLQ</sequence>
<dbReference type="Proteomes" id="UP000223290">
    <property type="component" value="Segment"/>
</dbReference>
<proteinExistence type="predicted"/>
<keyword evidence="2" id="KW-1185">Reference proteome</keyword>
<dbReference type="EMBL" id="KX987158">
    <property type="protein sequence ID" value="APU92812.1"/>
    <property type="molecule type" value="Genomic_DNA"/>
</dbReference>
<organism evidence="1 2">
    <name type="scientific">Salmonella phage vB_SenS_Sasha</name>
    <dbReference type="NCBI Taxonomy" id="1913114"/>
    <lineage>
        <taxon>Viruses</taxon>
        <taxon>Duplodnaviria</taxon>
        <taxon>Heunggongvirae</taxon>
        <taxon>Uroviricota</taxon>
        <taxon>Caudoviricetes</taxon>
        <taxon>Sashavirus</taxon>
        <taxon>Sashavirus sasha</taxon>
    </lineage>
</organism>
<protein>
    <submittedName>
        <fullName evidence="1">Putative o-spanin component</fullName>
    </submittedName>
</protein>
<reference evidence="2" key="1">
    <citation type="submission" date="2016-10" db="EMBL/GenBank/DDBJ databases">
        <title>Complete genome of Salmonella enterica bacteriophage Sasha.</title>
        <authorList>
            <person name="Zeng C."/>
            <person name="Xie Y."/>
            <person name="Gill J.J."/>
        </authorList>
    </citation>
    <scope>NUCLEOTIDE SEQUENCE [LARGE SCALE GENOMIC DNA]</scope>
</reference>
<name>A0A1P8DTQ5_9CAUD</name>
<evidence type="ECO:0000313" key="2">
    <source>
        <dbReference type="Proteomes" id="UP000223290"/>
    </source>
</evidence>
<accession>A0A1P8DTQ5</accession>